<feature type="binding site" evidence="5">
    <location>
        <position position="104"/>
    </location>
    <ligand>
        <name>ATP</name>
        <dbReference type="ChEBI" id="CHEBI:30616"/>
    </ligand>
</feature>
<dbReference type="Pfam" id="PF00069">
    <property type="entry name" value="Pkinase"/>
    <property type="match status" value="1"/>
</dbReference>
<dbReference type="PROSITE" id="PS00108">
    <property type="entry name" value="PROTEIN_KINASE_ST"/>
    <property type="match status" value="1"/>
</dbReference>
<accession>A0A518EM18</accession>
<dbReference type="SMART" id="SM00220">
    <property type="entry name" value="S_TKc"/>
    <property type="match status" value="1"/>
</dbReference>
<dbReference type="GO" id="GO:0005524">
    <property type="term" value="F:ATP binding"/>
    <property type="evidence" value="ECO:0007669"/>
    <property type="project" value="UniProtKB-UniRule"/>
</dbReference>
<dbReference type="PROSITE" id="PS50011">
    <property type="entry name" value="PROTEIN_KINASE_DOM"/>
    <property type="match status" value="1"/>
</dbReference>
<dbReference type="EC" id="2.7.11.1" evidence="7"/>
<dbReference type="InterPro" id="IPR011990">
    <property type="entry name" value="TPR-like_helical_dom_sf"/>
</dbReference>
<dbReference type="PROSITE" id="PS00107">
    <property type="entry name" value="PROTEIN_KINASE_ATP"/>
    <property type="match status" value="1"/>
</dbReference>
<evidence type="ECO:0000256" key="3">
    <source>
        <dbReference type="ARBA" id="ARBA00022777"/>
    </source>
</evidence>
<evidence type="ECO:0000313" key="8">
    <source>
        <dbReference type="Proteomes" id="UP000320390"/>
    </source>
</evidence>
<evidence type="ECO:0000256" key="5">
    <source>
        <dbReference type="PROSITE-ProRule" id="PRU10141"/>
    </source>
</evidence>
<dbReference type="RefSeq" id="WP_419190896.1">
    <property type="nucleotide sequence ID" value="NZ_CP036434.1"/>
</dbReference>
<dbReference type="SUPFAM" id="SSF56112">
    <property type="entry name" value="Protein kinase-like (PK-like)"/>
    <property type="match status" value="1"/>
</dbReference>
<protein>
    <submittedName>
        <fullName evidence="7">Serine/threonine-protein kinase PknB</fullName>
        <ecNumber evidence="7">2.7.11.1</ecNumber>
    </submittedName>
</protein>
<dbReference type="Gene3D" id="3.30.200.20">
    <property type="entry name" value="Phosphorylase Kinase, domain 1"/>
    <property type="match status" value="1"/>
</dbReference>
<evidence type="ECO:0000256" key="2">
    <source>
        <dbReference type="ARBA" id="ARBA00022741"/>
    </source>
</evidence>
<organism evidence="7 8">
    <name type="scientific">Saltatorellus ferox</name>
    <dbReference type="NCBI Taxonomy" id="2528018"/>
    <lineage>
        <taxon>Bacteria</taxon>
        <taxon>Pseudomonadati</taxon>
        <taxon>Planctomycetota</taxon>
        <taxon>Planctomycetia</taxon>
        <taxon>Planctomycetia incertae sedis</taxon>
        <taxon>Saltatorellus</taxon>
    </lineage>
</organism>
<dbReference type="InterPro" id="IPR008271">
    <property type="entry name" value="Ser/Thr_kinase_AS"/>
</dbReference>
<dbReference type="PANTHER" id="PTHR43289">
    <property type="entry name" value="MITOGEN-ACTIVATED PROTEIN KINASE KINASE KINASE 20-RELATED"/>
    <property type="match status" value="1"/>
</dbReference>
<keyword evidence="4 5" id="KW-0067">ATP-binding</keyword>
<dbReference type="PANTHER" id="PTHR43289:SF6">
    <property type="entry name" value="SERINE_THREONINE-PROTEIN KINASE NEKL-3"/>
    <property type="match status" value="1"/>
</dbReference>
<dbReference type="AlphaFoldDB" id="A0A518EM18"/>
<dbReference type="InterPro" id="IPR011009">
    <property type="entry name" value="Kinase-like_dom_sf"/>
</dbReference>
<keyword evidence="8" id="KW-1185">Reference proteome</keyword>
<dbReference type="CDD" id="cd14014">
    <property type="entry name" value="STKc_PknB_like"/>
    <property type="match status" value="1"/>
</dbReference>
<gene>
    <name evidence="7" type="primary">pknB_6</name>
    <name evidence="7" type="ORF">Poly30_06230</name>
</gene>
<evidence type="ECO:0000259" key="6">
    <source>
        <dbReference type="PROSITE" id="PS50011"/>
    </source>
</evidence>
<reference evidence="7 8" key="1">
    <citation type="submission" date="2019-02" db="EMBL/GenBank/DDBJ databases">
        <title>Deep-cultivation of Planctomycetes and their phenomic and genomic characterization uncovers novel biology.</title>
        <authorList>
            <person name="Wiegand S."/>
            <person name="Jogler M."/>
            <person name="Boedeker C."/>
            <person name="Pinto D."/>
            <person name="Vollmers J."/>
            <person name="Rivas-Marin E."/>
            <person name="Kohn T."/>
            <person name="Peeters S.H."/>
            <person name="Heuer A."/>
            <person name="Rast P."/>
            <person name="Oberbeckmann S."/>
            <person name="Bunk B."/>
            <person name="Jeske O."/>
            <person name="Meyerdierks A."/>
            <person name="Storesund J.E."/>
            <person name="Kallscheuer N."/>
            <person name="Luecker S."/>
            <person name="Lage O.M."/>
            <person name="Pohl T."/>
            <person name="Merkel B.J."/>
            <person name="Hornburger P."/>
            <person name="Mueller R.-W."/>
            <person name="Bruemmer F."/>
            <person name="Labrenz M."/>
            <person name="Spormann A.M."/>
            <person name="Op den Camp H."/>
            <person name="Overmann J."/>
            <person name="Amann R."/>
            <person name="Jetten M.S.M."/>
            <person name="Mascher T."/>
            <person name="Medema M.H."/>
            <person name="Devos D.P."/>
            <person name="Kaster A.-K."/>
            <person name="Ovreas L."/>
            <person name="Rohde M."/>
            <person name="Galperin M.Y."/>
            <person name="Jogler C."/>
        </authorList>
    </citation>
    <scope>NUCLEOTIDE SEQUENCE [LARGE SCALE GENOMIC DNA]</scope>
    <source>
        <strain evidence="7 8">Poly30</strain>
    </source>
</reference>
<keyword evidence="2 5" id="KW-0547">Nucleotide-binding</keyword>
<dbReference type="EMBL" id="CP036434">
    <property type="protein sequence ID" value="QDV05128.1"/>
    <property type="molecule type" value="Genomic_DNA"/>
</dbReference>
<proteinExistence type="predicted"/>
<evidence type="ECO:0000256" key="4">
    <source>
        <dbReference type="ARBA" id="ARBA00022840"/>
    </source>
</evidence>
<evidence type="ECO:0000313" key="7">
    <source>
        <dbReference type="EMBL" id="QDV05128.1"/>
    </source>
</evidence>
<evidence type="ECO:0000256" key="1">
    <source>
        <dbReference type="ARBA" id="ARBA00022679"/>
    </source>
</evidence>
<feature type="domain" description="Protein kinase" evidence="6">
    <location>
        <begin position="75"/>
        <end position="358"/>
    </location>
</feature>
<keyword evidence="3 7" id="KW-0418">Kinase</keyword>
<dbReference type="SUPFAM" id="SSF48452">
    <property type="entry name" value="TPR-like"/>
    <property type="match status" value="1"/>
</dbReference>
<dbReference type="Gene3D" id="1.10.510.10">
    <property type="entry name" value="Transferase(Phosphotransferase) domain 1"/>
    <property type="match status" value="1"/>
</dbReference>
<name>A0A518EM18_9BACT</name>
<dbReference type="InterPro" id="IPR017441">
    <property type="entry name" value="Protein_kinase_ATP_BS"/>
</dbReference>
<keyword evidence="1 7" id="KW-0808">Transferase</keyword>
<dbReference type="InterPro" id="IPR000719">
    <property type="entry name" value="Prot_kinase_dom"/>
</dbReference>
<dbReference type="GO" id="GO:0004674">
    <property type="term" value="F:protein serine/threonine kinase activity"/>
    <property type="evidence" value="ECO:0007669"/>
    <property type="project" value="UniProtKB-EC"/>
</dbReference>
<sequence length="843" mass="92141">MSETRHDLLEELVAECLFRREEGVLDLPYDEICREAPELVDEVQQSVELALGLPRLQASGPAGDKLVGTLLSERYSVYQRIGSGAMGVVYGARDLDLGREVAIKVVHTGLLDRSKALSRFEREAAALAAIRHDSVVTIFDRGVTEDGLPFLVMERIDGVSCSEPLEAAERYSGHDDSSWLTEEFGIQNVAEPSYFRQVVQWAAGLASGLEAAHAAGVYHRDVKRSNVMITREGKAVLIDFGIAAKDDHATLTQTDAAVGTPVYMAPEALLGRTKAMPTQDVYSLTATLYHILTFQAPYTGSSAKILTALATREPVPAFKIRPGLPRDAQAILDHGLERNPARRYASAAAMERDLRALLAYRQVSVRPTSSFVRSMRRVRSSKAFVGAALASLVIFGALGLQSWNTSLANDRHEAFKAAMPHVPANLGIVIPQNRVIADEDLRAGARAALDRLVAAGHDPVTERTLRAAFLLDHGDAQAATADMKIACSRAGTSYASELYRRYEALPVDSSSALDLNLTDLPEPKSADDVYLSAFHSLRQLNRDGLGEVLGDPRLSRNRHAQELLLLCKTPRLTQLPDRQARLGFADSFVEEVKSLEARTGYRSAMTAHLLGIAYLRTGQDERALNMALEGAQLAPSSGTILLNAGSAAYGLSNYELARTFLEAGLRLHPHYVSLQQLLGKVEAEAGHIERARALVREAGFPDSPLGAMRRAILGAKIELSAALEFAESDAEESRAAAEASLRYCQLLSEDSVDRVSLERDARAFLDGDASSLLDSFILRLCEDPQAVAVLEDLLKCFPEQFSASQTQSLRRWVEALVERLVVNRRSYATSDAETPWMDPLRSR</sequence>
<dbReference type="Gene3D" id="1.25.40.10">
    <property type="entry name" value="Tetratricopeptide repeat domain"/>
    <property type="match status" value="1"/>
</dbReference>
<dbReference type="Proteomes" id="UP000320390">
    <property type="component" value="Chromosome"/>
</dbReference>